<feature type="domain" description="Porin" evidence="2">
    <location>
        <begin position="14"/>
        <end position="297"/>
    </location>
</feature>
<organism evidence="3 4">
    <name type="scientific">Vreelandella nigrificans</name>
    <dbReference type="NCBI Taxonomy" id="2042704"/>
    <lineage>
        <taxon>Bacteria</taxon>
        <taxon>Pseudomonadati</taxon>
        <taxon>Pseudomonadota</taxon>
        <taxon>Gammaproteobacteria</taxon>
        <taxon>Oceanospirillales</taxon>
        <taxon>Halomonadaceae</taxon>
        <taxon>Vreelandella</taxon>
    </lineage>
</organism>
<dbReference type="AlphaFoldDB" id="A0A2A4HQV3"/>
<evidence type="ECO:0000313" key="4">
    <source>
        <dbReference type="Proteomes" id="UP000218677"/>
    </source>
</evidence>
<protein>
    <recommendedName>
        <fullName evidence="2">Porin domain-containing protein</fullName>
    </recommendedName>
</protein>
<feature type="signal peptide" evidence="1">
    <location>
        <begin position="1"/>
        <end position="22"/>
    </location>
</feature>
<dbReference type="InterPro" id="IPR033900">
    <property type="entry name" value="Gram_neg_porin_domain"/>
</dbReference>
<dbReference type="Proteomes" id="UP000218677">
    <property type="component" value="Unassembled WGS sequence"/>
</dbReference>
<feature type="chain" id="PRO_5012946539" description="Porin domain-containing protein" evidence="1">
    <location>
        <begin position="23"/>
        <end position="330"/>
    </location>
</feature>
<evidence type="ECO:0000256" key="1">
    <source>
        <dbReference type="SAM" id="SignalP"/>
    </source>
</evidence>
<dbReference type="SUPFAM" id="SSF56935">
    <property type="entry name" value="Porins"/>
    <property type="match status" value="1"/>
</dbReference>
<dbReference type="GO" id="GO:0016020">
    <property type="term" value="C:membrane"/>
    <property type="evidence" value="ECO:0007669"/>
    <property type="project" value="InterPro"/>
</dbReference>
<evidence type="ECO:0000259" key="2">
    <source>
        <dbReference type="Pfam" id="PF13609"/>
    </source>
</evidence>
<gene>
    <name evidence="3" type="ORF">CPA45_06265</name>
</gene>
<keyword evidence="4" id="KW-1185">Reference proteome</keyword>
<comment type="caution">
    <text evidence="3">The sequence shown here is derived from an EMBL/GenBank/DDBJ whole genome shotgun (WGS) entry which is preliminary data.</text>
</comment>
<dbReference type="RefSeq" id="WP_096650740.1">
    <property type="nucleotide sequence ID" value="NZ_NWUX01000003.1"/>
</dbReference>
<sequence>MTTNKISALCAGFCLLSTTAAAQGTPELYGQVAARVIDQEHQDRSVEAYDVRLGLRGMGQYANITAVYELEAEFTNAVNDSSDNNNDDNELEIRNARLLFPTQLGTFVIAPKTPSSQYLILYSAVDIFETNRAYTNNGVSQIFDQAETSSHVLAWLSPRKYGFQGLLSYLTGSTDSGTDSDYVTWWLEWQADEESDLSGLRAAIGQVYIDRLAVHALAEDDAVRTTATIGYTNHGLHLGATYEHSDFKGFANMDRETYGIAASYTYNGYTLGAGYYERSFDDDLMSSQDNKGTVVTLQKRFNEDLMFFIENGNFDLDGQSSLSVGAKLTF</sequence>
<proteinExistence type="predicted"/>
<dbReference type="InterPro" id="IPR023614">
    <property type="entry name" value="Porin_dom_sf"/>
</dbReference>
<reference evidence="4" key="1">
    <citation type="submission" date="2017-09" db="EMBL/GenBank/DDBJ databases">
        <authorList>
            <person name="Cho G.-S."/>
            <person name="Oguntoyinbo F.A."/>
            <person name="Cnockaert M."/>
            <person name="Kabisch J."/>
            <person name="Neve H."/>
            <person name="Bockelmann W."/>
            <person name="Wenning M."/>
            <person name="Franz C.M."/>
            <person name="Vandamme P."/>
        </authorList>
    </citation>
    <scope>NUCLEOTIDE SEQUENCE [LARGE SCALE GENOMIC DNA]</scope>
    <source>
        <strain evidence="4">MBT G8648</strain>
    </source>
</reference>
<dbReference type="GO" id="GO:0015288">
    <property type="term" value="F:porin activity"/>
    <property type="evidence" value="ECO:0007669"/>
    <property type="project" value="InterPro"/>
</dbReference>
<dbReference type="Pfam" id="PF13609">
    <property type="entry name" value="Porin_4"/>
    <property type="match status" value="1"/>
</dbReference>
<keyword evidence="1" id="KW-0732">Signal</keyword>
<dbReference type="Gene3D" id="2.40.160.10">
    <property type="entry name" value="Porin"/>
    <property type="match status" value="1"/>
</dbReference>
<dbReference type="OrthoDB" id="6350092at2"/>
<evidence type="ECO:0000313" key="3">
    <source>
        <dbReference type="EMBL" id="PCF96615.1"/>
    </source>
</evidence>
<accession>A0A2A4HQV3</accession>
<name>A0A2A4HQV3_9GAMM</name>
<dbReference type="EMBL" id="NWUX01000003">
    <property type="protein sequence ID" value="PCF96615.1"/>
    <property type="molecule type" value="Genomic_DNA"/>
</dbReference>